<feature type="non-terminal residue" evidence="1">
    <location>
        <position position="118"/>
    </location>
</feature>
<proteinExistence type="predicted"/>
<organism evidence="1">
    <name type="scientific">Diabrotica virgifera virgifera</name>
    <name type="common">western corn rootworm</name>
    <dbReference type="NCBI Taxonomy" id="50390"/>
    <lineage>
        <taxon>Eukaryota</taxon>
        <taxon>Metazoa</taxon>
        <taxon>Ecdysozoa</taxon>
        <taxon>Arthropoda</taxon>
        <taxon>Hexapoda</taxon>
        <taxon>Insecta</taxon>
        <taxon>Pterygota</taxon>
        <taxon>Neoptera</taxon>
        <taxon>Endopterygota</taxon>
        <taxon>Coleoptera</taxon>
        <taxon>Polyphaga</taxon>
        <taxon>Cucujiformia</taxon>
        <taxon>Chrysomeloidea</taxon>
        <taxon>Chrysomelidae</taxon>
        <taxon>Galerucinae</taxon>
        <taxon>Diabroticina</taxon>
        <taxon>Diabroticites</taxon>
        <taxon>Diabrotica</taxon>
    </lineage>
</organism>
<dbReference type="RefSeq" id="XP_028154669.1">
    <property type="nucleotide sequence ID" value="XM_028298868.1"/>
</dbReference>
<name>A0A6P7GZ22_DIAVI</name>
<sequence length="118" mass="13451">MWCNSYFLLAMAVKAEIKDESKYIKNQPSTYLDQGDLRTEPEVMAVKTEIKEDDSRYIENQLSTSIDLGVLKSEADEYNSGSSFYMKISLFGDMVRTVNSILQIVPPYDWKGFVQATA</sequence>
<accession>A0A6P7GZ22</accession>
<dbReference type="InParanoid" id="A0A6P7GZ22"/>
<gene>
    <name evidence="1" type="primary">LOC114348270</name>
</gene>
<protein>
    <submittedName>
        <fullName evidence="1">Uncharacterized protein LOC114348270</fullName>
    </submittedName>
</protein>
<evidence type="ECO:0000313" key="1">
    <source>
        <dbReference type="RefSeq" id="XP_028154669.1"/>
    </source>
</evidence>
<reference evidence="1" key="1">
    <citation type="submission" date="2025-08" db="UniProtKB">
        <authorList>
            <consortium name="RefSeq"/>
        </authorList>
    </citation>
    <scope>IDENTIFICATION</scope>
    <source>
        <tissue evidence="1">Whole insect</tissue>
    </source>
</reference>
<dbReference type="AlphaFoldDB" id="A0A6P7GZ22"/>